<evidence type="ECO:0000256" key="5">
    <source>
        <dbReference type="ARBA" id="ARBA00023136"/>
    </source>
</evidence>
<dbReference type="PROSITE" id="PS00018">
    <property type="entry name" value="EF_HAND_1"/>
    <property type="match status" value="1"/>
</dbReference>
<evidence type="ECO:0000256" key="4">
    <source>
        <dbReference type="ARBA" id="ARBA00022989"/>
    </source>
</evidence>
<dbReference type="SMART" id="SM00054">
    <property type="entry name" value="EFh"/>
    <property type="match status" value="2"/>
</dbReference>
<dbReference type="CDD" id="cd00051">
    <property type="entry name" value="EFh"/>
    <property type="match status" value="1"/>
</dbReference>
<dbReference type="SUPFAM" id="SSF47473">
    <property type="entry name" value="EF-hand"/>
    <property type="match status" value="1"/>
</dbReference>
<evidence type="ECO:0000313" key="8">
    <source>
        <dbReference type="EMBL" id="CAD9398222.1"/>
    </source>
</evidence>
<dbReference type="EMBL" id="HBGT01008071">
    <property type="protein sequence ID" value="CAD9398222.1"/>
    <property type="molecule type" value="Transcribed_RNA"/>
</dbReference>
<organism evidence="8">
    <name type="scientific">Florenciella parvula</name>
    <dbReference type="NCBI Taxonomy" id="236787"/>
    <lineage>
        <taxon>Eukaryota</taxon>
        <taxon>Sar</taxon>
        <taxon>Stramenopiles</taxon>
        <taxon>Ochrophyta</taxon>
        <taxon>Dictyochophyceae</taxon>
        <taxon>Florenciellales</taxon>
        <taxon>Florenciella</taxon>
    </lineage>
</organism>
<dbReference type="InterPro" id="IPR011992">
    <property type="entry name" value="EF-hand-dom_pair"/>
</dbReference>
<gene>
    <name evidence="8" type="ORF">FPAR1323_LOCUS4366</name>
</gene>
<dbReference type="PANTHER" id="PTHR28128">
    <property type="entry name" value="GOLGI APPARATUS MEMBRANE PROTEIN TVP15"/>
    <property type="match status" value="1"/>
</dbReference>
<dbReference type="InterPro" id="IPR018247">
    <property type="entry name" value="EF_Hand_1_Ca_BS"/>
</dbReference>
<dbReference type="GO" id="GO:0016020">
    <property type="term" value="C:membrane"/>
    <property type="evidence" value="ECO:0007669"/>
    <property type="project" value="UniProtKB-SubCell"/>
</dbReference>
<dbReference type="PROSITE" id="PS50222">
    <property type="entry name" value="EF_HAND_2"/>
    <property type="match status" value="2"/>
</dbReference>
<feature type="domain" description="EF-hand" evidence="7">
    <location>
        <begin position="208"/>
        <end position="241"/>
    </location>
</feature>
<feature type="transmembrane region" description="Helical" evidence="6">
    <location>
        <begin position="140"/>
        <end position="160"/>
    </location>
</feature>
<feature type="domain" description="EF-hand" evidence="7">
    <location>
        <begin position="172"/>
        <end position="207"/>
    </location>
</feature>
<dbReference type="Pfam" id="PF13499">
    <property type="entry name" value="EF-hand_7"/>
    <property type="match status" value="1"/>
</dbReference>
<keyword evidence="4 6" id="KW-1133">Transmembrane helix</keyword>
<proteinExistence type="predicted"/>
<feature type="transmembrane region" description="Helical" evidence="6">
    <location>
        <begin position="112"/>
        <end position="134"/>
    </location>
</feature>
<evidence type="ECO:0000256" key="6">
    <source>
        <dbReference type="SAM" id="Phobius"/>
    </source>
</evidence>
<dbReference type="Pfam" id="PF08507">
    <property type="entry name" value="COPI_assoc"/>
    <property type="match status" value="1"/>
</dbReference>
<dbReference type="AlphaFoldDB" id="A0A7S2BIR7"/>
<keyword evidence="3" id="KW-0106">Calcium</keyword>
<keyword evidence="5 6" id="KW-0472">Membrane</keyword>
<reference evidence="8" key="1">
    <citation type="submission" date="2021-01" db="EMBL/GenBank/DDBJ databases">
        <authorList>
            <person name="Corre E."/>
            <person name="Pelletier E."/>
            <person name="Niang G."/>
            <person name="Scheremetjew M."/>
            <person name="Finn R."/>
            <person name="Kale V."/>
            <person name="Holt S."/>
            <person name="Cochrane G."/>
            <person name="Meng A."/>
            <person name="Brown T."/>
            <person name="Cohen L."/>
        </authorList>
    </citation>
    <scope>NUCLEOTIDE SEQUENCE</scope>
    <source>
        <strain evidence="8">RCC1693</strain>
    </source>
</reference>
<dbReference type="PANTHER" id="PTHR28128:SF1">
    <property type="entry name" value="GOLGI APPARATUS MEMBRANE PROTEIN TVP15"/>
    <property type="match status" value="1"/>
</dbReference>
<comment type="subcellular location">
    <subcellularLocation>
        <location evidence="1">Membrane</location>
        <topology evidence="1">Multi-pass membrane protein</topology>
    </subcellularLocation>
</comment>
<feature type="transmembrane region" description="Helical" evidence="6">
    <location>
        <begin position="44"/>
        <end position="63"/>
    </location>
</feature>
<evidence type="ECO:0000256" key="2">
    <source>
        <dbReference type="ARBA" id="ARBA00022692"/>
    </source>
</evidence>
<feature type="transmembrane region" description="Helical" evidence="6">
    <location>
        <begin position="69"/>
        <end position="91"/>
    </location>
</feature>
<protein>
    <recommendedName>
        <fullName evidence="7">EF-hand domain-containing protein</fullName>
    </recommendedName>
</protein>
<dbReference type="InterPro" id="IPR013714">
    <property type="entry name" value="Golgi_TVP15"/>
</dbReference>
<accession>A0A7S2BIR7</accession>
<dbReference type="Gene3D" id="1.10.238.10">
    <property type="entry name" value="EF-hand"/>
    <property type="match status" value="1"/>
</dbReference>
<name>A0A7S2BIR7_9STRA</name>
<dbReference type="GO" id="GO:0005509">
    <property type="term" value="F:calcium ion binding"/>
    <property type="evidence" value="ECO:0007669"/>
    <property type="project" value="InterPro"/>
</dbReference>
<dbReference type="InterPro" id="IPR002048">
    <property type="entry name" value="EF_hand_dom"/>
</dbReference>
<evidence type="ECO:0000256" key="3">
    <source>
        <dbReference type="ARBA" id="ARBA00022837"/>
    </source>
</evidence>
<evidence type="ECO:0000259" key="7">
    <source>
        <dbReference type="PROSITE" id="PS50222"/>
    </source>
</evidence>
<evidence type="ECO:0000256" key="1">
    <source>
        <dbReference type="ARBA" id="ARBA00004141"/>
    </source>
</evidence>
<keyword evidence="2 6" id="KW-0812">Transmembrane</keyword>
<sequence>MAGYGKIDDEEVAAVGSIAVAKVKSFMASSHLSNMKDWVGDGPITLRAAALFGGAMLVLTGFFGTLGSLFSPLKLIMEAYMFCFGVLIVMLEAKNNLCKDNWMNILKKEAKFLTLLAGRGYFYIVLGTLLMAQWPDVGNFLLGLYMTCVGGLMTVVGLHAKAKMDKMKGHIKDEAAVVAAFKKADVDQTGSLSIEQLASLCKELGSDLDRLELEAAVGSLDKDGSGSVEYEEFFDWWSSTV</sequence>